<sequence>MLNVIPQINSSVWDHDLDAPLDLSRPTASTTEVIALSSPLSSTTASHF</sequence>
<organism evidence="2 3">
    <name type="scientific">Didymodactylos carnosus</name>
    <dbReference type="NCBI Taxonomy" id="1234261"/>
    <lineage>
        <taxon>Eukaryota</taxon>
        <taxon>Metazoa</taxon>
        <taxon>Spiralia</taxon>
        <taxon>Gnathifera</taxon>
        <taxon>Rotifera</taxon>
        <taxon>Eurotatoria</taxon>
        <taxon>Bdelloidea</taxon>
        <taxon>Philodinida</taxon>
        <taxon>Philodinidae</taxon>
        <taxon>Didymodactylos</taxon>
    </lineage>
</organism>
<protein>
    <submittedName>
        <fullName evidence="2">Uncharacterized protein</fullName>
    </submittedName>
</protein>
<dbReference type="Proteomes" id="UP000677228">
    <property type="component" value="Unassembled WGS sequence"/>
</dbReference>
<dbReference type="Proteomes" id="UP000682733">
    <property type="component" value="Unassembled WGS sequence"/>
</dbReference>
<comment type="caution">
    <text evidence="2">The sequence shown here is derived from an EMBL/GenBank/DDBJ whole genome shotgun (WGS) entry which is preliminary data.</text>
</comment>
<dbReference type="EMBL" id="CAJNOK010030155">
    <property type="protein sequence ID" value="CAF1456656.1"/>
    <property type="molecule type" value="Genomic_DNA"/>
</dbReference>
<evidence type="ECO:0000313" key="2">
    <source>
        <dbReference type="EMBL" id="CAF4250594.1"/>
    </source>
</evidence>
<gene>
    <name evidence="1" type="ORF">OVA965_LOCUS35066</name>
    <name evidence="2" type="ORF">TMI583_LOCUS36022</name>
</gene>
<name>A0A8S2SY53_9BILA</name>
<evidence type="ECO:0000313" key="3">
    <source>
        <dbReference type="Proteomes" id="UP000682733"/>
    </source>
</evidence>
<dbReference type="AlphaFoldDB" id="A0A8S2SY53"/>
<evidence type="ECO:0000313" key="1">
    <source>
        <dbReference type="EMBL" id="CAF1456656.1"/>
    </source>
</evidence>
<reference evidence="2" key="1">
    <citation type="submission" date="2021-02" db="EMBL/GenBank/DDBJ databases">
        <authorList>
            <person name="Nowell W R."/>
        </authorList>
    </citation>
    <scope>NUCLEOTIDE SEQUENCE</scope>
</reference>
<proteinExistence type="predicted"/>
<dbReference type="EMBL" id="CAJOBA010052006">
    <property type="protein sequence ID" value="CAF4250594.1"/>
    <property type="molecule type" value="Genomic_DNA"/>
</dbReference>
<accession>A0A8S2SY53</accession>